<dbReference type="GO" id="GO:0004788">
    <property type="term" value="F:thiamine diphosphokinase activity"/>
    <property type="evidence" value="ECO:0007669"/>
    <property type="project" value="UniProtKB-UniRule"/>
</dbReference>
<dbReference type="Gene3D" id="3.40.50.10240">
    <property type="entry name" value="Thiamin pyrophosphokinase, catalytic domain"/>
    <property type="match status" value="1"/>
</dbReference>
<dbReference type="AlphaFoldDB" id="A0A1I6CXN0"/>
<evidence type="ECO:0000256" key="2">
    <source>
        <dbReference type="ARBA" id="ARBA00022741"/>
    </source>
</evidence>
<sequence>MILRSDQPLTLIGGGAVSDAGFDAALAHAPRIVAADGGARHALARGQMPEAVIGDMDSIRAGEISALPADRLHRIDEQDSTDFDKVLRNVETPLFLGLGFLGARLDHELAVLNTLVRQPHKRGVLIGERDIALLLPPALRLDLAPGTRVSLFPFGPASGTSDGLRWPIGGIGFSPDGRVGTSNIADGAVYLAMTTAKMLLMLPTDCLGAMLDGLAEAPRWDSL</sequence>
<dbReference type="Proteomes" id="UP000199302">
    <property type="component" value="Unassembled WGS sequence"/>
</dbReference>
<dbReference type="GO" id="GO:0009229">
    <property type="term" value="P:thiamine diphosphate biosynthetic process"/>
    <property type="evidence" value="ECO:0007669"/>
    <property type="project" value="InterPro"/>
</dbReference>
<dbReference type="RefSeq" id="WP_092076335.1">
    <property type="nucleotide sequence ID" value="NZ_FOYI01000001.1"/>
</dbReference>
<gene>
    <name evidence="7" type="ORF">SAMN04515673_101550</name>
</gene>
<dbReference type="EC" id="2.7.6.2" evidence="5"/>
<dbReference type="NCBIfam" id="TIGR01378">
    <property type="entry name" value="thi_PPkinase"/>
    <property type="match status" value="1"/>
</dbReference>
<dbReference type="CDD" id="cd07995">
    <property type="entry name" value="TPK"/>
    <property type="match status" value="1"/>
</dbReference>
<dbReference type="SUPFAM" id="SSF63862">
    <property type="entry name" value="Thiamin pyrophosphokinase, substrate-binding domain"/>
    <property type="match status" value="1"/>
</dbReference>
<dbReference type="PANTHER" id="PTHR41299">
    <property type="entry name" value="THIAMINE PYROPHOSPHOKINASE"/>
    <property type="match status" value="1"/>
</dbReference>
<dbReference type="InterPro" id="IPR007371">
    <property type="entry name" value="TPK_catalytic"/>
</dbReference>
<dbReference type="InterPro" id="IPR053149">
    <property type="entry name" value="TPK"/>
</dbReference>
<dbReference type="SUPFAM" id="SSF63999">
    <property type="entry name" value="Thiamin pyrophosphokinase, catalytic domain"/>
    <property type="match status" value="1"/>
</dbReference>
<dbReference type="OrthoDB" id="7057856at2"/>
<keyword evidence="8" id="KW-1185">Reference proteome</keyword>
<protein>
    <recommendedName>
        <fullName evidence="5">Thiamine diphosphokinase</fullName>
        <ecNumber evidence="5">2.7.6.2</ecNumber>
    </recommendedName>
</protein>
<dbReference type="InterPro" id="IPR006282">
    <property type="entry name" value="Thi_PPkinase"/>
</dbReference>
<organism evidence="7 8">
    <name type="scientific">Poseidonocella sedimentorum</name>
    <dbReference type="NCBI Taxonomy" id="871652"/>
    <lineage>
        <taxon>Bacteria</taxon>
        <taxon>Pseudomonadati</taxon>
        <taxon>Pseudomonadota</taxon>
        <taxon>Alphaproteobacteria</taxon>
        <taxon>Rhodobacterales</taxon>
        <taxon>Roseobacteraceae</taxon>
        <taxon>Poseidonocella</taxon>
    </lineage>
</organism>
<evidence type="ECO:0000256" key="3">
    <source>
        <dbReference type="ARBA" id="ARBA00022777"/>
    </source>
</evidence>
<evidence type="ECO:0000256" key="1">
    <source>
        <dbReference type="ARBA" id="ARBA00022679"/>
    </source>
</evidence>
<accession>A0A1I6CXN0</accession>
<dbReference type="Pfam" id="PF04263">
    <property type="entry name" value="TPK_catalytic"/>
    <property type="match status" value="1"/>
</dbReference>
<name>A0A1I6CXN0_9RHOB</name>
<evidence type="ECO:0000256" key="4">
    <source>
        <dbReference type="ARBA" id="ARBA00022840"/>
    </source>
</evidence>
<proteinExistence type="predicted"/>
<dbReference type="GO" id="GO:0006772">
    <property type="term" value="P:thiamine metabolic process"/>
    <property type="evidence" value="ECO:0007669"/>
    <property type="project" value="UniProtKB-UniRule"/>
</dbReference>
<dbReference type="GO" id="GO:0016301">
    <property type="term" value="F:kinase activity"/>
    <property type="evidence" value="ECO:0007669"/>
    <property type="project" value="UniProtKB-KW"/>
</dbReference>
<feature type="domain" description="Thiamin pyrophosphokinase catalytic" evidence="6">
    <location>
        <begin position="24"/>
        <end position="118"/>
    </location>
</feature>
<dbReference type="GO" id="GO:0005524">
    <property type="term" value="F:ATP binding"/>
    <property type="evidence" value="ECO:0007669"/>
    <property type="project" value="UniProtKB-KW"/>
</dbReference>
<evidence type="ECO:0000259" key="6">
    <source>
        <dbReference type="Pfam" id="PF04263"/>
    </source>
</evidence>
<dbReference type="EMBL" id="FOYI01000001">
    <property type="protein sequence ID" value="SFQ97976.1"/>
    <property type="molecule type" value="Genomic_DNA"/>
</dbReference>
<keyword evidence="1" id="KW-0808">Transferase</keyword>
<keyword evidence="3 7" id="KW-0418">Kinase</keyword>
<reference evidence="7 8" key="1">
    <citation type="submission" date="2016-10" db="EMBL/GenBank/DDBJ databases">
        <authorList>
            <person name="de Groot N.N."/>
        </authorList>
    </citation>
    <scope>NUCLEOTIDE SEQUENCE [LARGE SCALE GENOMIC DNA]</scope>
    <source>
        <strain evidence="8">KMM 9023,NRIC 0796,JCM 17311,KCTC 23692</strain>
    </source>
</reference>
<keyword evidence="2" id="KW-0547">Nucleotide-binding</keyword>
<dbReference type="InterPro" id="IPR036371">
    <property type="entry name" value="TPK_B1-bd_sf"/>
</dbReference>
<dbReference type="PANTHER" id="PTHR41299:SF1">
    <property type="entry name" value="THIAMINE PYROPHOSPHOKINASE"/>
    <property type="match status" value="1"/>
</dbReference>
<evidence type="ECO:0000256" key="5">
    <source>
        <dbReference type="NCBIfam" id="TIGR01378"/>
    </source>
</evidence>
<keyword evidence="4" id="KW-0067">ATP-binding</keyword>
<dbReference type="STRING" id="871652.SAMN04515673_101550"/>
<evidence type="ECO:0000313" key="8">
    <source>
        <dbReference type="Proteomes" id="UP000199302"/>
    </source>
</evidence>
<evidence type="ECO:0000313" key="7">
    <source>
        <dbReference type="EMBL" id="SFQ97976.1"/>
    </source>
</evidence>
<dbReference type="InterPro" id="IPR036759">
    <property type="entry name" value="TPK_catalytic_sf"/>
</dbReference>